<dbReference type="Proteomes" id="UP001312865">
    <property type="component" value="Unassembled WGS sequence"/>
</dbReference>
<protein>
    <recommendedName>
        <fullName evidence="3">DUF3221 domain-containing protein</fullName>
    </recommendedName>
</protein>
<evidence type="ECO:0008006" key="3">
    <source>
        <dbReference type="Google" id="ProtNLM"/>
    </source>
</evidence>
<dbReference type="RefSeq" id="WP_336588059.1">
    <property type="nucleotide sequence ID" value="NZ_JBBAXC010000014.1"/>
</dbReference>
<proteinExistence type="predicted"/>
<gene>
    <name evidence="1" type="ORF">WAK64_16310</name>
</gene>
<accession>A0ABU8HH50</accession>
<name>A0ABU8HH50_9BACI</name>
<evidence type="ECO:0000313" key="2">
    <source>
        <dbReference type="Proteomes" id="UP001312865"/>
    </source>
</evidence>
<organism evidence="1 2">
    <name type="scientific">Bacillus spongiae</name>
    <dbReference type="NCBI Taxonomy" id="2683610"/>
    <lineage>
        <taxon>Bacteria</taxon>
        <taxon>Bacillati</taxon>
        <taxon>Bacillota</taxon>
        <taxon>Bacilli</taxon>
        <taxon>Bacillales</taxon>
        <taxon>Bacillaceae</taxon>
        <taxon>Bacillus</taxon>
    </lineage>
</organism>
<dbReference type="PROSITE" id="PS51257">
    <property type="entry name" value="PROKAR_LIPOPROTEIN"/>
    <property type="match status" value="1"/>
</dbReference>
<comment type="caution">
    <text evidence="1">The sequence shown here is derived from an EMBL/GenBank/DDBJ whole genome shotgun (WGS) entry which is preliminary data.</text>
</comment>
<reference evidence="1 2" key="1">
    <citation type="journal article" date="2018" name="J. Microbiol.">
        <title>Bacillus spongiae sp. nov., isolated from sponge of Jeju Island.</title>
        <authorList>
            <person name="Lee G.E."/>
            <person name="Im W.T."/>
            <person name="Park J.S."/>
        </authorList>
    </citation>
    <scope>NUCLEOTIDE SEQUENCE [LARGE SCALE GENOMIC DNA]</scope>
    <source>
        <strain evidence="1 2">135PIL107-10</strain>
    </source>
</reference>
<dbReference type="EMBL" id="JBBAXC010000014">
    <property type="protein sequence ID" value="MEI5908612.1"/>
    <property type="molecule type" value="Genomic_DNA"/>
</dbReference>
<keyword evidence="2" id="KW-1185">Reference proteome</keyword>
<sequence>MKKTALICLICTIILQGCGNQTKPMLLATIQSTNDHLIIENGDHFVWENAIITVDEEYTYHMNYLPRGKTSIAYRLFTNEAGTTFQPGLLKVRKVEIMVPQPNDEKDLYYSW</sequence>
<evidence type="ECO:0000313" key="1">
    <source>
        <dbReference type="EMBL" id="MEI5908612.1"/>
    </source>
</evidence>